<comment type="similarity">
    <text evidence="1">Belongs to the short-chain dehydrogenases/reductases (SDR) family.</text>
</comment>
<feature type="domain" description="Ketoreductase" evidence="3">
    <location>
        <begin position="6"/>
        <end position="187"/>
    </location>
</feature>
<dbReference type="Pfam" id="PF13561">
    <property type="entry name" value="adh_short_C2"/>
    <property type="match status" value="1"/>
</dbReference>
<sequence>MRLTTKKALVTGASRGIGRAIALHLAKEGCAVVVHYHENQEEADAVAEAIRASSGTAYLLQADLADVAQAIRLGEQAWDVAGGLDFLVNNAGVSYKKHFLDVTEADFDQFATVNFKSTTFLTQTVARKMVEQNVAGSIYTITSVNGIRPGVGLSVYGATKGALETLMKGVAMELGPHGITVNTIAVGAIETDMNRAVWENPELLKEVNNGIPAGRFGQPEEVAAVIVDLLASGRYVTGASITIDGGLLLMRGYGKPGRYEAGK</sequence>
<dbReference type="RefSeq" id="WP_381519059.1">
    <property type="nucleotide sequence ID" value="NZ_JBHULN010000001.1"/>
</dbReference>
<dbReference type="PROSITE" id="PS00061">
    <property type="entry name" value="ADH_SHORT"/>
    <property type="match status" value="1"/>
</dbReference>
<dbReference type="CDD" id="cd05233">
    <property type="entry name" value="SDR_c"/>
    <property type="match status" value="1"/>
</dbReference>
<dbReference type="SMART" id="SM00822">
    <property type="entry name" value="PKS_KR"/>
    <property type="match status" value="1"/>
</dbReference>
<dbReference type="PANTHER" id="PTHR43639">
    <property type="entry name" value="OXIDOREDUCTASE, SHORT-CHAIN DEHYDROGENASE/REDUCTASE FAMILY (AFU_ORTHOLOGUE AFUA_5G02870)"/>
    <property type="match status" value="1"/>
</dbReference>
<evidence type="ECO:0000259" key="3">
    <source>
        <dbReference type="SMART" id="SM00822"/>
    </source>
</evidence>
<comment type="caution">
    <text evidence="4">The sequence shown here is derived from an EMBL/GenBank/DDBJ whole genome shotgun (WGS) entry which is preliminary data.</text>
</comment>
<dbReference type="EMBL" id="JBHULN010000001">
    <property type="protein sequence ID" value="MFD2569660.1"/>
    <property type="molecule type" value="Genomic_DNA"/>
</dbReference>
<dbReference type="PRINTS" id="PR00081">
    <property type="entry name" value="GDHRDH"/>
</dbReference>
<dbReference type="InterPro" id="IPR020904">
    <property type="entry name" value="Sc_DH/Rdtase_CS"/>
</dbReference>
<name>A0ABW5LY17_9BACT</name>
<gene>
    <name evidence="4" type="ORF">ACFSUS_03390</name>
</gene>
<evidence type="ECO:0000313" key="5">
    <source>
        <dbReference type="Proteomes" id="UP001597469"/>
    </source>
</evidence>
<reference evidence="5" key="1">
    <citation type="journal article" date="2019" name="Int. J. Syst. Evol. Microbiol.">
        <title>The Global Catalogue of Microorganisms (GCM) 10K type strain sequencing project: providing services to taxonomists for standard genome sequencing and annotation.</title>
        <authorList>
            <consortium name="The Broad Institute Genomics Platform"/>
            <consortium name="The Broad Institute Genome Sequencing Center for Infectious Disease"/>
            <person name="Wu L."/>
            <person name="Ma J."/>
        </authorList>
    </citation>
    <scope>NUCLEOTIDE SEQUENCE [LARGE SCALE GENOMIC DNA]</scope>
    <source>
        <strain evidence="5">KCTC 42805</strain>
    </source>
</reference>
<accession>A0ABW5LY17</accession>
<dbReference type="Gene3D" id="3.40.50.720">
    <property type="entry name" value="NAD(P)-binding Rossmann-like Domain"/>
    <property type="match status" value="1"/>
</dbReference>
<dbReference type="InterPro" id="IPR002347">
    <property type="entry name" value="SDR_fam"/>
</dbReference>
<keyword evidence="2 4" id="KW-0560">Oxidoreductase</keyword>
<dbReference type="SUPFAM" id="SSF51735">
    <property type="entry name" value="NAD(P)-binding Rossmann-fold domains"/>
    <property type="match status" value="1"/>
</dbReference>
<evidence type="ECO:0000256" key="2">
    <source>
        <dbReference type="ARBA" id="ARBA00023002"/>
    </source>
</evidence>
<dbReference type="InterPro" id="IPR036291">
    <property type="entry name" value="NAD(P)-bd_dom_sf"/>
</dbReference>
<evidence type="ECO:0000313" key="4">
    <source>
        <dbReference type="EMBL" id="MFD2569660.1"/>
    </source>
</evidence>
<dbReference type="InterPro" id="IPR057326">
    <property type="entry name" value="KR_dom"/>
</dbReference>
<proteinExistence type="inferred from homology"/>
<evidence type="ECO:0000256" key="1">
    <source>
        <dbReference type="ARBA" id="ARBA00006484"/>
    </source>
</evidence>
<keyword evidence="5" id="KW-1185">Reference proteome</keyword>
<dbReference type="GO" id="GO:0016491">
    <property type="term" value="F:oxidoreductase activity"/>
    <property type="evidence" value="ECO:0007669"/>
    <property type="project" value="UniProtKB-KW"/>
</dbReference>
<dbReference type="PANTHER" id="PTHR43639:SF1">
    <property type="entry name" value="SHORT-CHAIN DEHYDROGENASE_REDUCTASE FAMILY PROTEIN"/>
    <property type="match status" value="1"/>
</dbReference>
<dbReference type="EC" id="1.1.1.-" evidence="4"/>
<protein>
    <submittedName>
        <fullName evidence="4">SDR family NAD(P)-dependent oxidoreductase</fullName>
        <ecNumber evidence="4">1.1.1.-</ecNumber>
    </submittedName>
</protein>
<organism evidence="4 5">
    <name type="scientific">Spirosoma soli</name>
    <dbReference type="NCBI Taxonomy" id="1770529"/>
    <lineage>
        <taxon>Bacteria</taxon>
        <taxon>Pseudomonadati</taxon>
        <taxon>Bacteroidota</taxon>
        <taxon>Cytophagia</taxon>
        <taxon>Cytophagales</taxon>
        <taxon>Cytophagaceae</taxon>
        <taxon>Spirosoma</taxon>
    </lineage>
</organism>
<dbReference type="Proteomes" id="UP001597469">
    <property type="component" value="Unassembled WGS sequence"/>
</dbReference>
<dbReference type="PRINTS" id="PR00080">
    <property type="entry name" value="SDRFAMILY"/>
</dbReference>